<organism evidence="3 4">
    <name type="scientific">Ligilactobacillus equi DPC 6820</name>
    <dbReference type="NCBI Taxonomy" id="1392007"/>
    <lineage>
        <taxon>Bacteria</taxon>
        <taxon>Bacillati</taxon>
        <taxon>Bacillota</taxon>
        <taxon>Bacilli</taxon>
        <taxon>Lactobacillales</taxon>
        <taxon>Lactobacillaceae</taxon>
        <taxon>Ligilactobacillus</taxon>
    </lineage>
</organism>
<proteinExistence type="predicted"/>
<evidence type="ECO:0000256" key="1">
    <source>
        <dbReference type="ARBA" id="ARBA00023027"/>
    </source>
</evidence>
<reference evidence="3 4" key="1">
    <citation type="journal article" date="2014" name="Genome Announc.">
        <title>The Genome of the Predominant Equine Lactobacillus Species, Lactobacillus equi, Is Reflective of Its Lifestyle Adaptations to an Herbivorous Host.</title>
        <authorList>
            <person name="O'Donnell M.M."/>
            <person name="Harris H.M."/>
            <person name="O'Toole P.W."/>
            <person name="Ross R.P."/>
        </authorList>
    </citation>
    <scope>NUCLEOTIDE SEQUENCE [LARGE SCALE GENOMIC DNA]</scope>
    <source>
        <strain evidence="3 4">DPC 6820</strain>
    </source>
</reference>
<keyword evidence="1" id="KW-0520">NAD</keyword>
<dbReference type="InterPro" id="IPR050627">
    <property type="entry name" value="Nitroreductase/BluB"/>
</dbReference>
<dbReference type="SUPFAM" id="SSF55469">
    <property type="entry name" value="FMN-dependent nitroreductase-like"/>
    <property type="match status" value="1"/>
</dbReference>
<dbReference type="PANTHER" id="PTHR23026">
    <property type="entry name" value="NADPH NITROREDUCTASE"/>
    <property type="match status" value="1"/>
</dbReference>
<dbReference type="Pfam" id="PF00881">
    <property type="entry name" value="Nitroreductase"/>
    <property type="match status" value="1"/>
</dbReference>
<dbReference type="GO" id="GO:0046857">
    <property type="term" value="F:oxidoreductase activity, acting on other nitrogenous compounds as donors, with NAD or NADP as acceptor"/>
    <property type="evidence" value="ECO:0007669"/>
    <property type="project" value="TreeGrafter"/>
</dbReference>
<accession>V7HVL0</accession>
<name>V7HVL0_9LACO</name>
<dbReference type="InterPro" id="IPR000415">
    <property type="entry name" value="Nitroreductase-like"/>
</dbReference>
<dbReference type="GO" id="GO:0005829">
    <property type="term" value="C:cytosol"/>
    <property type="evidence" value="ECO:0007669"/>
    <property type="project" value="TreeGrafter"/>
</dbReference>
<dbReference type="InterPro" id="IPR029479">
    <property type="entry name" value="Nitroreductase"/>
</dbReference>
<evidence type="ECO:0000259" key="2">
    <source>
        <dbReference type="Pfam" id="PF00881"/>
    </source>
</evidence>
<gene>
    <name evidence="3" type="ORF">LEQ_2235</name>
</gene>
<evidence type="ECO:0000313" key="3">
    <source>
        <dbReference type="EMBL" id="ETA74274.1"/>
    </source>
</evidence>
<dbReference type="PATRIC" id="fig|1392007.3.peg.870"/>
<feature type="domain" description="Nitroreductase" evidence="2">
    <location>
        <begin position="26"/>
        <end position="210"/>
    </location>
</feature>
<dbReference type="AlphaFoldDB" id="V7HVL0"/>
<protein>
    <submittedName>
        <fullName evidence="3">Nitroreductase family protein</fullName>
    </submittedName>
</protein>
<dbReference type="GO" id="GO:0046256">
    <property type="term" value="P:2,4,6-trinitrotoluene catabolic process"/>
    <property type="evidence" value="ECO:0007669"/>
    <property type="project" value="TreeGrafter"/>
</dbReference>
<evidence type="ECO:0000313" key="4">
    <source>
        <dbReference type="Proteomes" id="UP000018559"/>
    </source>
</evidence>
<dbReference type="PANTHER" id="PTHR23026:SF125">
    <property type="entry name" value="OXYGEN-INSENSITIVE NAD(P)H NITROREDUCTASE"/>
    <property type="match status" value="1"/>
</dbReference>
<dbReference type="Proteomes" id="UP000018559">
    <property type="component" value="Unassembled WGS sequence"/>
</dbReference>
<dbReference type="Gene3D" id="3.40.109.10">
    <property type="entry name" value="NADH Oxidase"/>
    <property type="match status" value="1"/>
</dbReference>
<sequence length="232" mass="26464">MTEKMKDDLMDKAAIQTAILKGTHFRRAIREYRAQAVSEADLNYILEVGRMSPSSIGLLDWRVLVFENDAKWDQVRQHAWGAQKSIEHAADKFIVFVAQKEVRYDQSAIQELFTSRGFNQAQMDKATARYRSFQLNDMEIPYDDARGFFDWAAKQTYIAMGMMMSAASAIGIDSCAIEGFNRAEVNQVLVEQGLIDSAKESACLMMSLGYRLNDPKRPQEKLSMDDFVKFVK</sequence>
<dbReference type="EMBL" id="AWWH01000099">
    <property type="protein sequence ID" value="ETA74274.1"/>
    <property type="molecule type" value="Genomic_DNA"/>
</dbReference>
<keyword evidence="4" id="KW-1185">Reference proteome</keyword>
<comment type="caution">
    <text evidence="3">The sequence shown here is derived from an EMBL/GenBank/DDBJ whole genome shotgun (WGS) entry which is preliminary data.</text>
</comment>